<organism evidence="2 3">
    <name type="scientific">Promicromonospora umidemergens</name>
    <dbReference type="NCBI Taxonomy" id="629679"/>
    <lineage>
        <taxon>Bacteria</taxon>
        <taxon>Bacillati</taxon>
        <taxon>Actinomycetota</taxon>
        <taxon>Actinomycetes</taxon>
        <taxon>Micrococcales</taxon>
        <taxon>Promicromonosporaceae</taxon>
        <taxon>Promicromonospora</taxon>
    </lineage>
</organism>
<dbReference type="EMBL" id="BAABHM010000013">
    <property type="protein sequence ID" value="GAA4707257.1"/>
    <property type="molecule type" value="Genomic_DNA"/>
</dbReference>
<keyword evidence="1" id="KW-1133">Transmembrane helix</keyword>
<protein>
    <submittedName>
        <fullName evidence="2">Uncharacterized protein</fullName>
    </submittedName>
</protein>
<keyword evidence="1" id="KW-0472">Membrane</keyword>
<proteinExistence type="predicted"/>
<keyword evidence="1" id="KW-0812">Transmembrane</keyword>
<accession>A0ABP8XFS7</accession>
<reference evidence="3" key="1">
    <citation type="journal article" date="2019" name="Int. J. Syst. Evol. Microbiol.">
        <title>The Global Catalogue of Microorganisms (GCM) 10K type strain sequencing project: providing services to taxonomists for standard genome sequencing and annotation.</title>
        <authorList>
            <consortium name="The Broad Institute Genomics Platform"/>
            <consortium name="The Broad Institute Genome Sequencing Center for Infectious Disease"/>
            <person name="Wu L."/>
            <person name="Ma J."/>
        </authorList>
    </citation>
    <scope>NUCLEOTIDE SEQUENCE [LARGE SCALE GENOMIC DNA]</scope>
    <source>
        <strain evidence="3">JCM 17975</strain>
    </source>
</reference>
<gene>
    <name evidence="2" type="ORF">GCM10023198_32100</name>
</gene>
<feature type="transmembrane region" description="Helical" evidence="1">
    <location>
        <begin position="55"/>
        <end position="78"/>
    </location>
</feature>
<name>A0ABP8XFS7_9MICO</name>
<dbReference type="RefSeq" id="WP_253873025.1">
    <property type="nucleotide sequence ID" value="NZ_BAABHM010000013.1"/>
</dbReference>
<evidence type="ECO:0000313" key="3">
    <source>
        <dbReference type="Proteomes" id="UP001500843"/>
    </source>
</evidence>
<evidence type="ECO:0000313" key="2">
    <source>
        <dbReference type="EMBL" id="GAA4707257.1"/>
    </source>
</evidence>
<dbReference type="Proteomes" id="UP001500843">
    <property type="component" value="Unassembled WGS sequence"/>
</dbReference>
<keyword evidence="3" id="KW-1185">Reference proteome</keyword>
<comment type="caution">
    <text evidence="2">The sequence shown here is derived from an EMBL/GenBank/DDBJ whole genome shotgun (WGS) entry which is preliminary data.</text>
</comment>
<evidence type="ECO:0000256" key="1">
    <source>
        <dbReference type="SAM" id="Phobius"/>
    </source>
</evidence>
<sequence length="88" mass="9906">MSLNHRPPRGQVPEQRLHDGFRARLARGGQPLVALPLQDLLPRPRRFRPARFLYLARRIVIELLLGTVLGLVSAAVVVGRVGHEMGWI</sequence>